<reference evidence="3 4" key="1">
    <citation type="submission" date="2021-01" db="EMBL/GenBank/DDBJ databases">
        <title>WGS of actinomycetes isolated from Thailand.</title>
        <authorList>
            <person name="Thawai C."/>
        </authorList>
    </citation>
    <scope>NUCLEOTIDE SEQUENCE [LARGE SCALE GENOMIC DNA]</scope>
    <source>
        <strain evidence="3 4">CH9-7</strain>
    </source>
</reference>
<dbReference type="Proteomes" id="UP000629371">
    <property type="component" value="Unassembled WGS sequence"/>
</dbReference>
<dbReference type="GO" id="GO:0008168">
    <property type="term" value="F:methyltransferase activity"/>
    <property type="evidence" value="ECO:0007669"/>
    <property type="project" value="UniProtKB-KW"/>
</dbReference>
<dbReference type="InterPro" id="IPR029063">
    <property type="entry name" value="SAM-dependent_MTases_sf"/>
</dbReference>
<name>A0ABS1N3P1_9ACTN</name>
<protein>
    <submittedName>
        <fullName evidence="3">Class I SAM-dependent methyltransferase</fullName>
    </submittedName>
</protein>
<comment type="caution">
    <text evidence="3">The sequence shown here is derived from an EMBL/GenBank/DDBJ whole genome shotgun (WGS) entry which is preliminary data.</text>
</comment>
<feature type="domain" description="Methyltransferase type 11" evidence="2">
    <location>
        <begin position="98"/>
        <end position="191"/>
    </location>
</feature>
<accession>A0ABS1N3P1</accession>
<dbReference type="EMBL" id="JAERRI010000030">
    <property type="protein sequence ID" value="MBL1094544.1"/>
    <property type="molecule type" value="Genomic_DNA"/>
</dbReference>
<evidence type="ECO:0000313" key="3">
    <source>
        <dbReference type="EMBL" id="MBL1094544.1"/>
    </source>
</evidence>
<evidence type="ECO:0000313" key="4">
    <source>
        <dbReference type="Proteomes" id="UP000629371"/>
    </source>
</evidence>
<dbReference type="Gene3D" id="3.40.50.150">
    <property type="entry name" value="Vaccinia Virus protein VP39"/>
    <property type="match status" value="1"/>
</dbReference>
<evidence type="ECO:0000259" key="2">
    <source>
        <dbReference type="Pfam" id="PF08241"/>
    </source>
</evidence>
<feature type="compositionally biased region" description="Pro residues" evidence="1">
    <location>
        <begin position="10"/>
        <end position="20"/>
    </location>
</feature>
<sequence>MSTHTSADPSPQPYADPSPQQPYAGPSSQPHDLTLDDPARRPAGPEATALPVADAAYWEAAAETFDDEPDHGLRDPAVRAAWATRLRTWLPAEPAEVLDLGCGTGSLSLLAAEQGHRVLGVDRSPRMIERARTKLAGRDAAFLVGDAAEPHVGERRFDVVLVRHLLWALPDPTAALRRWADLLVPGGRLVLVEGRWGESDPIGIPADELTRLVAPLAAHTTVQDLAHDTVLWGKEVHDERYALLADLPRTRLSRRGAPSPLRFAVPRA</sequence>
<keyword evidence="3" id="KW-0489">Methyltransferase</keyword>
<evidence type="ECO:0000256" key="1">
    <source>
        <dbReference type="SAM" id="MobiDB-lite"/>
    </source>
</evidence>
<dbReference type="RefSeq" id="WP_201811231.1">
    <property type="nucleotide sequence ID" value="NZ_JAERRI010000030.1"/>
</dbReference>
<dbReference type="SUPFAM" id="SSF53335">
    <property type="entry name" value="S-adenosyl-L-methionine-dependent methyltransferases"/>
    <property type="match status" value="1"/>
</dbReference>
<dbReference type="Pfam" id="PF08241">
    <property type="entry name" value="Methyltransf_11"/>
    <property type="match status" value="1"/>
</dbReference>
<keyword evidence="3" id="KW-0808">Transferase</keyword>
<keyword evidence="4" id="KW-1185">Reference proteome</keyword>
<dbReference type="InterPro" id="IPR013216">
    <property type="entry name" value="Methyltransf_11"/>
</dbReference>
<dbReference type="PANTHER" id="PTHR43861">
    <property type="entry name" value="TRANS-ACONITATE 2-METHYLTRANSFERASE-RELATED"/>
    <property type="match status" value="1"/>
</dbReference>
<proteinExistence type="predicted"/>
<feature type="region of interest" description="Disordered" evidence="1">
    <location>
        <begin position="1"/>
        <end position="46"/>
    </location>
</feature>
<dbReference type="CDD" id="cd02440">
    <property type="entry name" value="AdoMet_MTases"/>
    <property type="match status" value="1"/>
</dbReference>
<gene>
    <name evidence="3" type="ORF">JK360_35400</name>
</gene>
<organism evidence="3 4">
    <name type="scientific">Streptomyces siderophoricus</name>
    <dbReference type="NCBI Taxonomy" id="2802281"/>
    <lineage>
        <taxon>Bacteria</taxon>
        <taxon>Bacillati</taxon>
        <taxon>Actinomycetota</taxon>
        <taxon>Actinomycetes</taxon>
        <taxon>Kitasatosporales</taxon>
        <taxon>Streptomycetaceae</taxon>
        <taxon>Streptomyces</taxon>
    </lineage>
</organism>
<dbReference type="GO" id="GO:0032259">
    <property type="term" value="P:methylation"/>
    <property type="evidence" value="ECO:0007669"/>
    <property type="project" value="UniProtKB-KW"/>
</dbReference>